<dbReference type="Pfam" id="PF20209">
    <property type="entry name" value="DUF6570"/>
    <property type="match status" value="1"/>
</dbReference>
<dbReference type="InterPro" id="IPR025476">
    <property type="entry name" value="Helitron_helicase-like"/>
</dbReference>
<evidence type="ECO:0000313" key="4">
    <source>
        <dbReference type="EMBL" id="KZO92228.1"/>
    </source>
</evidence>
<evidence type="ECO:0000259" key="2">
    <source>
        <dbReference type="Pfam" id="PF14214"/>
    </source>
</evidence>
<reference evidence="4 5" key="1">
    <citation type="journal article" date="2016" name="Mol. Biol. Evol.">
        <title>Comparative Genomics of Early-Diverging Mushroom-Forming Fungi Provides Insights into the Origins of Lignocellulose Decay Capabilities.</title>
        <authorList>
            <person name="Nagy L.G."/>
            <person name="Riley R."/>
            <person name="Tritt A."/>
            <person name="Adam C."/>
            <person name="Daum C."/>
            <person name="Floudas D."/>
            <person name="Sun H."/>
            <person name="Yadav J.S."/>
            <person name="Pangilinan J."/>
            <person name="Larsson K.H."/>
            <person name="Matsuura K."/>
            <person name="Barry K."/>
            <person name="Labutti K."/>
            <person name="Kuo R."/>
            <person name="Ohm R.A."/>
            <person name="Bhattacharya S.S."/>
            <person name="Shirouzu T."/>
            <person name="Yoshinaga Y."/>
            <person name="Martin F.M."/>
            <person name="Grigoriev I.V."/>
            <person name="Hibbett D.S."/>
        </authorList>
    </citation>
    <scope>NUCLEOTIDE SEQUENCE [LARGE SCALE GENOMIC DNA]</scope>
    <source>
        <strain evidence="4 5">TUFC12733</strain>
    </source>
</reference>
<feature type="compositionally biased region" description="Basic and acidic residues" evidence="1">
    <location>
        <begin position="993"/>
        <end position="1002"/>
    </location>
</feature>
<evidence type="ECO:0000259" key="3">
    <source>
        <dbReference type="Pfam" id="PF20209"/>
    </source>
</evidence>
<keyword evidence="5" id="KW-1185">Reference proteome</keyword>
<dbReference type="Proteomes" id="UP000076738">
    <property type="component" value="Unassembled WGS sequence"/>
</dbReference>
<evidence type="ECO:0000256" key="1">
    <source>
        <dbReference type="SAM" id="MobiDB-lite"/>
    </source>
</evidence>
<organism evidence="4 5">
    <name type="scientific">Calocera viscosa (strain TUFC12733)</name>
    <dbReference type="NCBI Taxonomy" id="1330018"/>
    <lineage>
        <taxon>Eukaryota</taxon>
        <taxon>Fungi</taxon>
        <taxon>Dikarya</taxon>
        <taxon>Basidiomycota</taxon>
        <taxon>Agaricomycotina</taxon>
        <taxon>Dacrymycetes</taxon>
        <taxon>Dacrymycetales</taxon>
        <taxon>Dacrymycetaceae</taxon>
        <taxon>Calocera</taxon>
    </lineage>
</organism>
<feature type="non-terminal residue" evidence="4">
    <location>
        <position position="1074"/>
    </location>
</feature>
<feature type="region of interest" description="Disordered" evidence="1">
    <location>
        <begin position="989"/>
        <end position="1009"/>
    </location>
</feature>
<protein>
    <submittedName>
        <fullName evidence="4">Uncharacterized protein</fullName>
    </submittedName>
</protein>
<sequence length="1074" mass="120952">MRLARISKGDVKLEHDFPPDQNDELVAEIIRDYQTRTAPEWLRDVACGTCGEKVTSGLAHRVPVSAIPFQLLRPDDGFPRNLYPKTYSLSEYDGAFLHPKGLSSPWKKEGHVTLCDVCRRDLVVKKVMPALGLCNRFYYGQEHLPADVKEAFHQATFVDLRLIARYSASNVCFAYKDDPGRVGLFGNHVSGSQRYSKGNTVILLRDHMRMEEVLPPSVDVVKSAFTTVFSGSQRLDEQAIRKLAPLKASGLRVCLLLRFLMTMNAAYTLGAEGEGPVSFSETNLDSIFGHVGDADKDGIERLPECIEIGHLRTAGLVHDMESDVAGRNEYVEAENSASEFFMEACGFVKGDISGEKYRAMKAECLQHCLGGKPFLSSCSGSVPIRDRNNHLLLGGLFPHLDPYNVGSFDHPHRRKKVDMAKQVSHLLSLYDAPFERDAQFAFVYHNILQKRRSTMEAFFRVREVELASLMAEIREVEPNVFGSLSVKLLKEPNYKPEPGPEWSALRVMERVNVVRRDAPGSNGYKCARRNEIRALIHKLGAPALYITITPTDVDSALVRLLSGEDKDGSQWNAGETYGSKFHRAARVARNPAAAARSFHQTMQRFIEIILRYGRGEGLFGTCSGVYGMVEAQGRGTLHCHMLIWLRGHLNPQAMRNRMTDDLEWRHRMFEWLERHIHCELPGTMGVVEEHGGPHPKPKHGAKEINPCTMPGPSISDLCAEDFQREYWEHVKALVEECNWHEHKATCFSRLKKGEVRGDETCRMGIDGSTCPQTGVDAETGSILLRRLHPRINEYNDVIMFLLKCNMDIQFIGSGEGAKAAIYYITDYITKPSLPTHIGLSALGLALQKNNTVIADVDARSEKLLLNRLVNAMMSEQEMSHQQIMSYFVGGGDVYCMHRFSVLHWGSFDRLVRSWEVEREKVLEVSANAEPVEGGFPDEAVLDGLDPRVEDNGSITAGNQEIDYRERPAELEFNGLCLYDFVASTYKEGRKHQTHETDNEGRPRLQRGVFGDAHPQWGSHQLRLSVGSSVLVILGPTLPRGDRGLEERTKWCRAMLILFKPWRTIDDLLQARETW</sequence>
<accession>A0A167I213</accession>
<gene>
    <name evidence="4" type="ORF">CALVIDRAFT_487901</name>
</gene>
<dbReference type="AlphaFoldDB" id="A0A167I213"/>
<name>A0A167I213_CALVF</name>
<evidence type="ECO:0000313" key="5">
    <source>
        <dbReference type="Proteomes" id="UP000076738"/>
    </source>
</evidence>
<dbReference type="EMBL" id="KV417313">
    <property type="protein sequence ID" value="KZO92228.1"/>
    <property type="molecule type" value="Genomic_DNA"/>
</dbReference>
<proteinExistence type="predicted"/>
<dbReference type="InterPro" id="IPR046700">
    <property type="entry name" value="DUF6570"/>
</dbReference>
<dbReference type="STRING" id="1330018.A0A167I213"/>
<dbReference type="Pfam" id="PF14214">
    <property type="entry name" value="Helitron_like_N"/>
    <property type="match status" value="1"/>
</dbReference>
<feature type="domain" description="DUF6570" evidence="3">
    <location>
        <begin position="126"/>
        <end position="284"/>
    </location>
</feature>
<dbReference type="OrthoDB" id="432234at2759"/>
<feature type="domain" description="Helitron helicase-like" evidence="2">
    <location>
        <begin position="430"/>
        <end position="643"/>
    </location>
</feature>